<accession>D2R0N0</accession>
<evidence type="ECO:0000313" key="4">
    <source>
        <dbReference type="Proteomes" id="UP000001887"/>
    </source>
</evidence>
<evidence type="ECO:0000256" key="1">
    <source>
        <dbReference type="SAM" id="MobiDB-lite"/>
    </source>
</evidence>
<protein>
    <recommendedName>
        <fullName evidence="2">DUF2760 domain-containing protein</fullName>
    </recommendedName>
</protein>
<proteinExistence type="predicted"/>
<reference evidence="3 4" key="1">
    <citation type="journal article" date="2009" name="Stand. Genomic Sci.">
        <title>Complete genome sequence of Pirellula staleyi type strain (ATCC 27377).</title>
        <authorList>
            <person name="Clum A."/>
            <person name="Tindall B.J."/>
            <person name="Sikorski J."/>
            <person name="Ivanova N."/>
            <person name="Mavrommatis K."/>
            <person name="Lucas S."/>
            <person name="Glavina del Rio T."/>
            <person name="Nolan M."/>
            <person name="Chen F."/>
            <person name="Tice H."/>
            <person name="Pitluck S."/>
            <person name="Cheng J.F."/>
            <person name="Chertkov O."/>
            <person name="Brettin T."/>
            <person name="Han C."/>
            <person name="Detter J.C."/>
            <person name="Kuske C."/>
            <person name="Bruce D."/>
            <person name="Goodwin L."/>
            <person name="Ovchinikova G."/>
            <person name="Pati A."/>
            <person name="Mikhailova N."/>
            <person name="Chen A."/>
            <person name="Palaniappan K."/>
            <person name="Land M."/>
            <person name="Hauser L."/>
            <person name="Chang Y.J."/>
            <person name="Jeffries C.D."/>
            <person name="Chain P."/>
            <person name="Rohde M."/>
            <person name="Goker M."/>
            <person name="Bristow J."/>
            <person name="Eisen J.A."/>
            <person name="Markowitz V."/>
            <person name="Hugenholtz P."/>
            <person name="Kyrpides N.C."/>
            <person name="Klenk H.P."/>
            <person name="Lapidus A."/>
        </authorList>
    </citation>
    <scope>NUCLEOTIDE SEQUENCE [LARGE SCALE GENOMIC DNA]</scope>
    <source>
        <strain evidence="4">ATCC 27377 / DSM 6068 / ICPB 4128</strain>
    </source>
</reference>
<keyword evidence="4" id="KW-1185">Reference proteome</keyword>
<dbReference type="KEGG" id="psl:Psta_1954"/>
<dbReference type="Pfam" id="PF10816">
    <property type="entry name" value="DUF2760"/>
    <property type="match status" value="1"/>
</dbReference>
<name>D2R0N0_PIRSD</name>
<dbReference type="AlphaFoldDB" id="D2R0N0"/>
<feature type="domain" description="DUF2760" evidence="2">
    <location>
        <begin position="62"/>
        <end position="185"/>
    </location>
</feature>
<dbReference type="Proteomes" id="UP000001887">
    <property type="component" value="Chromosome"/>
</dbReference>
<dbReference type="HOGENOM" id="CLU_074059_2_0_0"/>
<evidence type="ECO:0000259" key="2">
    <source>
        <dbReference type="Pfam" id="PF10816"/>
    </source>
</evidence>
<dbReference type="OrthoDB" id="21395at2"/>
<dbReference type="STRING" id="530564.Psta_1954"/>
<dbReference type="InterPro" id="IPR021212">
    <property type="entry name" value="DUF2760"/>
</dbReference>
<feature type="region of interest" description="Disordered" evidence="1">
    <location>
        <begin position="37"/>
        <end position="60"/>
    </location>
</feature>
<dbReference type="eggNOG" id="ENOG5032SHU">
    <property type="taxonomic scope" value="Bacteria"/>
</dbReference>
<feature type="compositionally biased region" description="Polar residues" evidence="1">
    <location>
        <begin position="39"/>
        <end position="51"/>
    </location>
</feature>
<gene>
    <name evidence="3" type="ordered locus">Psta_1954</name>
</gene>
<evidence type="ECO:0000313" key="3">
    <source>
        <dbReference type="EMBL" id="ADB16628.1"/>
    </source>
</evidence>
<dbReference type="EMBL" id="CP001848">
    <property type="protein sequence ID" value="ADB16628.1"/>
    <property type="molecule type" value="Genomic_DNA"/>
</dbReference>
<sequence length="187" mass="19291">MGRISTAFAAFFKCLASGDTAGRVATALQGNMLPKVTEQGKTQQHSATSTPAPKPEPKTPLQSDAIALLATLQREARLVDLIQEPLSDYSDAQIGAAARGVLKDSAAVLDRLFSLQRIAAGEEGSTVSVPPGYDPGRYKVVGSLGATAALEGTLVHGGWEAKSTNLPTYTGSAAAAKVIAPAEVETK</sequence>
<organism evidence="3 4">
    <name type="scientific">Pirellula staleyi (strain ATCC 27377 / DSM 6068 / ICPB 4128)</name>
    <name type="common">Pirella staleyi</name>
    <dbReference type="NCBI Taxonomy" id="530564"/>
    <lineage>
        <taxon>Bacteria</taxon>
        <taxon>Pseudomonadati</taxon>
        <taxon>Planctomycetota</taxon>
        <taxon>Planctomycetia</taxon>
        <taxon>Pirellulales</taxon>
        <taxon>Pirellulaceae</taxon>
        <taxon>Pirellula</taxon>
    </lineage>
</organism>